<protein>
    <submittedName>
        <fullName evidence="2">Phosphatidylglycerol lysyltransferase domain-containing protein</fullName>
    </submittedName>
</protein>
<dbReference type="InterPro" id="IPR016732">
    <property type="entry name" value="UCP018688"/>
</dbReference>
<dbReference type="InterPro" id="IPR024320">
    <property type="entry name" value="LPG_synthase_C"/>
</dbReference>
<feature type="domain" description="Phosphatidylglycerol lysyltransferase C-terminal" evidence="1">
    <location>
        <begin position="48"/>
        <end position="322"/>
    </location>
</feature>
<dbReference type="RefSeq" id="WP_253020868.1">
    <property type="nucleotide sequence ID" value="NZ_JAJAGH010000013.1"/>
</dbReference>
<dbReference type="InterPro" id="IPR016181">
    <property type="entry name" value="Acyl_CoA_acyltransferase"/>
</dbReference>
<dbReference type="PANTHER" id="PTHR41373:SF1">
    <property type="entry name" value="PHOSPHATIDYLGLYCEROL LYSYLTRANSFERASE C-TERMINAL DOMAIN-CONTAINING PROTEIN"/>
    <property type="match status" value="1"/>
</dbReference>
<dbReference type="AlphaFoldDB" id="A0A9J6QUA3"/>
<accession>A0A9J6QUA3</accession>
<dbReference type="Pfam" id="PF09924">
    <property type="entry name" value="LPG_synthase_C"/>
    <property type="match status" value="1"/>
</dbReference>
<evidence type="ECO:0000313" key="2">
    <source>
        <dbReference type="EMBL" id="MCU7379805.1"/>
    </source>
</evidence>
<reference evidence="2" key="1">
    <citation type="submission" date="2022-09" db="EMBL/GenBank/DDBJ databases">
        <title>Culturomic study of gut microbiota in children with autism spectrum disorder.</title>
        <authorList>
            <person name="Efimov B.A."/>
            <person name="Chaplin A.V."/>
            <person name="Sokolova S.R."/>
            <person name="Pikina A.P."/>
            <person name="Korzhanova M."/>
            <person name="Belova V."/>
            <person name="Korostin D."/>
        </authorList>
    </citation>
    <scope>NUCLEOTIDE SEQUENCE</scope>
    <source>
        <strain evidence="2">ASD5510</strain>
    </source>
</reference>
<evidence type="ECO:0000259" key="1">
    <source>
        <dbReference type="Pfam" id="PF09924"/>
    </source>
</evidence>
<dbReference type="Gene3D" id="3.40.630.30">
    <property type="match status" value="1"/>
</dbReference>
<dbReference type="Proteomes" id="UP001065549">
    <property type="component" value="Unassembled WGS sequence"/>
</dbReference>
<evidence type="ECO:0000313" key="3">
    <source>
        <dbReference type="Proteomes" id="UP001065549"/>
    </source>
</evidence>
<dbReference type="PANTHER" id="PTHR41373">
    <property type="entry name" value="DUF2156 DOMAIN-CONTAINING PROTEIN"/>
    <property type="match status" value="1"/>
</dbReference>
<comment type="caution">
    <text evidence="2">The sequence shown here is derived from an EMBL/GenBank/DDBJ whole genome shotgun (WGS) entry which is preliminary data.</text>
</comment>
<name>A0A9J6QUA3_9FIRM</name>
<sequence>MMNCNLCRKELCYNKKKPDACVEKRPELYFQKLTMSDQQALEPYFALRPNKICDSSFLDIFLWSRSNRLEYCLIEGEAVLWKMELDGEVYTVMPSCREEDLPYYFDLVQTYFNKELNLPLKIYLADEEAVETLALCENPYYRITEQEDLKDYLYDAEKLRTLSGRAYHKKKNLVNKFKKQYEGRWEYRSLTGDDAEEIKGFLEDWYGLQTSDEEGLDKEKEGIWDVLSSPIVPEIRMGALYVDGKMEAFSMGNYNDLEEMAIICVEKANFQFPGLYQMINQQFALNEFPQARLINREDDVGLEGLRKAKLSYNPIGYAKKYKVLQSLY</sequence>
<dbReference type="SUPFAM" id="SSF55729">
    <property type="entry name" value="Acyl-CoA N-acyltransferases (Nat)"/>
    <property type="match status" value="2"/>
</dbReference>
<gene>
    <name evidence="2" type="ORF">OBO34_15780</name>
</gene>
<dbReference type="PIRSF" id="PIRSF018688">
    <property type="entry name" value="UCP018688"/>
    <property type="match status" value="1"/>
</dbReference>
<organism evidence="2 3">
    <name type="scientific">Hominibacterium faecale</name>
    <dbReference type="NCBI Taxonomy" id="2839743"/>
    <lineage>
        <taxon>Bacteria</taxon>
        <taxon>Bacillati</taxon>
        <taxon>Bacillota</taxon>
        <taxon>Clostridia</taxon>
        <taxon>Peptostreptococcales</taxon>
        <taxon>Anaerovoracaceae</taxon>
        <taxon>Hominibacterium</taxon>
    </lineage>
</organism>
<proteinExistence type="predicted"/>
<dbReference type="EMBL" id="JAOSHN010000006">
    <property type="protein sequence ID" value="MCU7379805.1"/>
    <property type="molecule type" value="Genomic_DNA"/>
</dbReference>
<keyword evidence="3" id="KW-1185">Reference proteome</keyword>